<evidence type="ECO:0000256" key="5">
    <source>
        <dbReference type="ARBA" id="ARBA00023242"/>
    </source>
</evidence>
<evidence type="ECO:0000256" key="2">
    <source>
        <dbReference type="ARBA" id="ARBA00023015"/>
    </source>
</evidence>
<reference evidence="7 8" key="1">
    <citation type="journal article" date="2021" name="Commun. Biol.">
        <title>The genome of Shorea leprosula (Dipterocarpaceae) highlights the ecological relevance of drought in aseasonal tropical rainforests.</title>
        <authorList>
            <person name="Ng K.K.S."/>
            <person name="Kobayashi M.J."/>
            <person name="Fawcett J.A."/>
            <person name="Hatakeyama M."/>
            <person name="Paape T."/>
            <person name="Ng C.H."/>
            <person name="Ang C.C."/>
            <person name="Tnah L.H."/>
            <person name="Lee C.T."/>
            <person name="Nishiyama T."/>
            <person name="Sese J."/>
            <person name="O'Brien M.J."/>
            <person name="Copetti D."/>
            <person name="Mohd Noor M.I."/>
            <person name="Ong R.C."/>
            <person name="Putra M."/>
            <person name="Sireger I.Z."/>
            <person name="Indrioko S."/>
            <person name="Kosugi Y."/>
            <person name="Izuno A."/>
            <person name="Isagi Y."/>
            <person name="Lee S.L."/>
            <person name="Shimizu K.K."/>
        </authorList>
    </citation>
    <scope>NUCLEOTIDE SEQUENCE [LARGE SCALE GENOMIC DNA]</scope>
    <source>
        <strain evidence="7">214</strain>
    </source>
</reference>
<dbReference type="EMBL" id="BPVZ01000075">
    <property type="protein sequence ID" value="GKV27407.1"/>
    <property type="molecule type" value="Genomic_DNA"/>
</dbReference>
<comment type="subcellular location">
    <subcellularLocation>
        <location evidence="1">Nucleus</location>
    </subcellularLocation>
</comment>
<dbReference type="CDD" id="cd10017">
    <property type="entry name" value="B3_DNA"/>
    <property type="match status" value="1"/>
</dbReference>
<evidence type="ECO:0000313" key="7">
    <source>
        <dbReference type="EMBL" id="GKV27407.1"/>
    </source>
</evidence>
<dbReference type="GO" id="GO:0003677">
    <property type="term" value="F:DNA binding"/>
    <property type="evidence" value="ECO:0007669"/>
    <property type="project" value="UniProtKB-KW"/>
</dbReference>
<keyword evidence="2" id="KW-0805">Transcription regulation</keyword>
<dbReference type="InterPro" id="IPR015300">
    <property type="entry name" value="DNA-bd_pseudobarrel_sf"/>
</dbReference>
<dbReference type="Gene3D" id="2.40.330.10">
    <property type="entry name" value="DNA-binding pseudobarrel domain"/>
    <property type="match status" value="1"/>
</dbReference>
<evidence type="ECO:0000256" key="3">
    <source>
        <dbReference type="ARBA" id="ARBA00023125"/>
    </source>
</evidence>
<feature type="domain" description="TF-B3" evidence="6">
    <location>
        <begin position="48"/>
        <end position="107"/>
    </location>
</feature>
<comment type="caution">
    <text evidence="7">The sequence shown here is derived from an EMBL/GenBank/DDBJ whole genome shotgun (WGS) entry which is preliminary data.</text>
</comment>
<keyword evidence="8" id="KW-1185">Reference proteome</keyword>
<dbReference type="AlphaFoldDB" id="A0AAV5KS38"/>
<gene>
    <name evidence="7" type="ORF">SLEP1_g36580</name>
</gene>
<sequence>MPLSTVVARKPLKHTDRSNKFAIPTKALPYFPPFNGHHFVPVNFRHGSKHWPMVISTRRGLYKKPVISKGWIPFVRENELEVGDVVKIFRDEDEAGVGYRIEIERGSKPLPALYRDLEEQQVAVPIFPSSNNDNVGVAGNVFLAPRPTPVAVPTTHNNNFNVEVVANIPAIKQETQLTPGNVLPIAQKAEELSLKPHEMNLRLTLDKGPQTSRFGGTLPFPVKEELKITAGVQQQVAHQTQPDKTTNLDPILNETSADEFGLNLDLTLAQPVVACEGNEAPTMGLFGTQAENFNPGIVLNLDLTLAPPKVN</sequence>
<name>A0AAV5KS38_9ROSI</name>
<keyword evidence="5" id="KW-0539">Nucleus</keyword>
<evidence type="ECO:0000259" key="6">
    <source>
        <dbReference type="PROSITE" id="PS50863"/>
    </source>
</evidence>
<keyword evidence="4" id="KW-0804">Transcription</keyword>
<dbReference type="SUPFAM" id="SSF101936">
    <property type="entry name" value="DNA-binding pseudobarrel domain"/>
    <property type="match status" value="1"/>
</dbReference>
<protein>
    <recommendedName>
        <fullName evidence="6">TF-B3 domain-containing protein</fullName>
    </recommendedName>
</protein>
<keyword evidence="3" id="KW-0238">DNA-binding</keyword>
<dbReference type="Proteomes" id="UP001054252">
    <property type="component" value="Unassembled WGS sequence"/>
</dbReference>
<evidence type="ECO:0000313" key="8">
    <source>
        <dbReference type="Proteomes" id="UP001054252"/>
    </source>
</evidence>
<evidence type="ECO:0000256" key="4">
    <source>
        <dbReference type="ARBA" id="ARBA00023163"/>
    </source>
</evidence>
<evidence type="ECO:0000256" key="1">
    <source>
        <dbReference type="ARBA" id="ARBA00004123"/>
    </source>
</evidence>
<proteinExistence type="predicted"/>
<organism evidence="7 8">
    <name type="scientific">Rubroshorea leprosula</name>
    <dbReference type="NCBI Taxonomy" id="152421"/>
    <lineage>
        <taxon>Eukaryota</taxon>
        <taxon>Viridiplantae</taxon>
        <taxon>Streptophyta</taxon>
        <taxon>Embryophyta</taxon>
        <taxon>Tracheophyta</taxon>
        <taxon>Spermatophyta</taxon>
        <taxon>Magnoliopsida</taxon>
        <taxon>eudicotyledons</taxon>
        <taxon>Gunneridae</taxon>
        <taxon>Pentapetalae</taxon>
        <taxon>rosids</taxon>
        <taxon>malvids</taxon>
        <taxon>Malvales</taxon>
        <taxon>Dipterocarpaceae</taxon>
        <taxon>Rubroshorea</taxon>
    </lineage>
</organism>
<accession>A0AAV5KS38</accession>
<dbReference type="PROSITE" id="PS50863">
    <property type="entry name" value="B3"/>
    <property type="match status" value="1"/>
</dbReference>
<dbReference type="InterPro" id="IPR003340">
    <property type="entry name" value="B3_DNA-bd"/>
</dbReference>
<dbReference type="GO" id="GO:0005634">
    <property type="term" value="C:nucleus"/>
    <property type="evidence" value="ECO:0007669"/>
    <property type="project" value="UniProtKB-SubCell"/>
</dbReference>